<proteinExistence type="predicted"/>
<feature type="transmembrane region" description="Helical" evidence="1">
    <location>
        <begin position="41"/>
        <end position="62"/>
    </location>
</feature>
<dbReference type="AlphaFoldDB" id="A0A975YPE0"/>
<feature type="transmembrane region" description="Helical" evidence="1">
    <location>
        <begin position="125"/>
        <end position="146"/>
    </location>
</feature>
<evidence type="ECO:0000313" key="3">
    <source>
        <dbReference type="EMBL" id="QXO18693.1"/>
    </source>
</evidence>
<sequence>MSLEQLIADYGYIAIAVGTFFEGETVLVLGGFAAHRSYLELPWVIVCAFCGSLLGDQLYYYIGRYKGKQALMKRPHWQAKSQRVLDLLDKHQVLLILGFRFLYGLRSVTPFLIGASSVKPTRFLLFNIIGAAIWACVVGVLGYLFGNTIEVILGDIKHYELQAFGAIALVGMLAWLYRHRIRRRKASQSEASAATRDRHQP</sequence>
<dbReference type="RefSeq" id="WP_136486344.1">
    <property type="nucleotide sequence ID" value="NZ_CP076643.1"/>
</dbReference>
<dbReference type="Proteomes" id="UP000694232">
    <property type="component" value="Chromosome 1"/>
</dbReference>
<keyword evidence="1" id="KW-1133">Transmembrane helix</keyword>
<evidence type="ECO:0000256" key="1">
    <source>
        <dbReference type="SAM" id="Phobius"/>
    </source>
</evidence>
<feature type="domain" description="VTT" evidence="2">
    <location>
        <begin position="23"/>
        <end position="143"/>
    </location>
</feature>
<evidence type="ECO:0000313" key="4">
    <source>
        <dbReference type="Proteomes" id="UP000694232"/>
    </source>
</evidence>
<organism evidence="3 4">
    <name type="scientific">Vibrio ostreae</name>
    <dbReference type="NCBI Taxonomy" id="2841925"/>
    <lineage>
        <taxon>Bacteria</taxon>
        <taxon>Pseudomonadati</taxon>
        <taxon>Pseudomonadota</taxon>
        <taxon>Gammaproteobacteria</taxon>
        <taxon>Vibrionales</taxon>
        <taxon>Vibrionaceae</taxon>
        <taxon>Vibrio</taxon>
    </lineage>
</organism>
<dbReference type="EMBL" id="CP076643">
    <property type="protein sequence ID" value="QXO18693.1"/>
    <property type="molecule type" value="Genomic_DNA"/>
</dbReference>
<keyword evidence="4" id="KW-1185">Reference proteome</keyword>
<dbReference type="PANTHER" id="PTHR42709">
    <property type="entry name" value="ALKALINE PHOSPHATASE LIKE PROTEIN"/>
    <property type="match status" value="1"/>
</dbReference>
<protein>
    <submittedName>
        <fullName evidence="3">DedA family protein</fullName>
    </submittedName>
</protein>
<dbReference type="GO" id="GO:0005886">
    <property type="term" value="C:plasma membrane"/>
    <property type="evidence" value="ECO:0007669"/>
    <property type="project" value="TreeGrafter"/>
</dbReference>
<dbReference type="PANTHER" id="PTHR42709:SF2">
    <property type="entry name" value="INNER MEMBRANE PROTEIN YOHD"/>
    <property type="match status" value="1"/>
</dbReference>
<reference evidence="3" key="1">
    <citation type="submission" date="2021-06" db="EMBL/GenBank/DDBJ databases">
        <title>Vibrio nov. sp., novel gut bacterium isolated from Yellow Sea oyster.</title>
        <authorList>
            <person name="Muhammad N."/>
            <person name="Nguyen T.H."/>
            <person name="Lee Y.-J."/>
            <person name="Ko J."/>
            <person name="Kim S.-G."/>
        </authorList>
    </citation>
    <scope>NUCLEOTIDE SEQUENCE</scope>
    <source>
        <strain evidence="3">OG9-811</strain>
    </source>
</reference>
<accession>A0A975YPE0</accession>
<keyword evidence="1" id="KW-0472">Membrane</keyword>
<dbReference type="Pfam" id="PF09335">
    <property type="entry name" value="VTT_dom"/>
    <property type="match status" value="1"/>
</dbReference>
<dbReference type="InterPro" id="IPR051311">
    <property type="entry name" value="DedA_domain"/>
</dbReference>
<keyword evidence="1" id="KW-0812">Transmembrane</keyword>
<feature type="transmembrane region" description="Helical" evidence="1">
    <location>
        <begin position="93"/>
        <end position="113"/>
    </location>
</feature>
<feature type="transmembrane region" description="Helical" evidence="1">
    <location>
        <begin position="12"/>
        <end position="34"/>
    </location>
</feature>
<dbReference type="KEGG" id="vos:KNV97_10660"/>
<name>A0A975YPE0_9VIBR</name>
<feature type="transmembrane region" description="Helical" evidence="1">
    <location>
        <begin position="158"/>
        <end position="177"/>
    </location>
</feature>
<gene>
    <name evidence="3" type="ORF">KNV97_10660</name>
</gene>
<dbReference type="InterPro" id="IPR032816">
    <property type="entry name" value="VTT_dom"/>
</dbReference>
<evidence type="ECO:0000259" key="2">
    <source>
        <dbReference type="Pfam" id="PF09335"/>
    </source>
</evidence>